<evidence type="ECO:0000313" key="2">
    <source>
        <dbReference type="Proteomes" id="UP000224006"/>
    </source>
</evidence>
<sequence length="163" mass="18447">MSASAKGATSSLFEAIERLSCLRDSDTKDLPRLRILYFTELHGYRLLPYLFTTQVSAVSDSHAEENCTDDADITDEVILEHVFKIYRGLVLLSLRVSSDNFKMPEGLDAYFQGEERRKLLPPLASLRLLDSSAASKSLTWTDAEFQNFFTGQFDLRLDSEPLL</sequence>
<keyword evidence="2" id="KW-1185">Reference proteome</keyword>
<dbReference type="VEuPathDB" id="ToxoDB:BESB_028670"/>
<reference evidence="1 2" key="1">
    <citation type="submission" date="2017-09" db="EMBL/GenBank/DDBJ databases">
        <title>Genome sequencing of Besnoitia besnoiti strain Bb-Ger1.</title>
        <authorList>
            <person name="Schares G."/>
            <person name="Venepally P."/>
            <person name="Lorenzi H.A."/>
        </authorList>
    </citation>
    <scope>NUCLEOTIDE SEQUENCE [LARGE SCALE GENOMIC DNA]</scope>
    <source>
        <strain evidence="1 2">Bb-Ger1</strain>
    </source>
</reference>
<name>A0A2A9M7U4_BESBE</name>
<dbReference type="AlphaFoldDB" id="A0A2A9M7U4"/>
<dbReference type="OrthoDB" id="10417457at2759"/>
<dbReference type="Proteomes" id="UP000224006">
    <property type="component" value="Unassembled WGS sequence"/>
</dbReference>
<organism evidence="1 2">
    <name type="scientific">Besnoitia besnoiti</name>
    <name type="common">Apicomplexan protozoan</name>
    <dbReference type="NCBI Taxonomy" id="94643"/>
    <lineage>
        <taxon>Eukaryota</taxon>
        <taxon>Sar</taxon>
        <taxon>Alveolata</taxon>
        <taxon>Apicomplexa</taxon>
        <taxon>Conoidasida</taxon>
        <taxon>Coccidia</taxon>
        <taxon>Eucoccidiorida</taxon>
        <taxon>Eimeriorina</taxon>
        <taxon>Sarcocystidae</taxon>
        <taxon>Besnoitia</taxon>
    </lineage>
</organism>
<evidence type="ECO:0000313" key="1">
    <source>
        <dbReference type="EMBL" id="PFH31432.1"/>
    </source>
</evidence>
<proteinExistence type="predicted"/>
<protein>
    <submittedName>
        <fullName evidence="1">Uncharacterized protein</fullName>
    </submittedName>
</protein>
<comment type="caution">
    <text evidence="1">The sequence shown here is derived from an EMBL/GenBank/DDBJ whole genome shotgun (WGS) entry which is preliminary data.</text>
</comment>
<gene>
    <name evidence="1" type="ORF">BESB_028670</name>
</gene>
<dbReference type="KEGG" id="bbes:BESB_028670"/>
<accession>A0A2A9M7U4</accession>
<dbReference type="GeneID" id="40307919"/>
<dbReference type="RefSeq" id="XP_029215441.1">
    <property type="nucleotide sequence ID" value="XM_029361541.1"/>
</dbReference>
<dbReference type="EMBL" id="NWUJ01000015">
    <property type="protein sequence ID" value="PFH31432.1"/>
    <property type="molecule type" value="Genomic_DNA"/>
</dbReference>